<evidence type="ECO:0000256" key="3">
    <source>
        <dbReference type="PROSITE-ProRule" id="PRU00176"/>
    </source>
</evidence>
<evidence type="ECO:0000256" key="4">
    <source>
        <dbReference type="SAM" id="MobiDB-lite"/>
    </source>
</evidence>
<keyword evidence="2 3" id="KW-0694">RNA-binding</keyword>
<keyword evidence="1" id="KW-0677">Repeat</keyword>
<evidence type="ECO:0000256" key="2">
    <source>
        <dbReference type="ARBA" id="ARBA00022884"/>
    </source>
</evidence>
<sequence>MNRPIQVKPADSESRGGKDRKLFVGMLSKQQADEDVRKMFEPFGTIDECTVLRGPDGTSKGCAFVKFQSHAEAQAAIAALHGSRTLPVSEGATGGTGGRGGDAGGPRAPLTPPAPPRAPRPAWW</sequence>
<dbReference type="AlphaFoldDB" id="A0A8C7EB09"/>
<keyword evidence="7" id="KW-1185">Reference proteome</keyword>
<feature type="domain" description="RRM" evidence="5">
    <location>
        <begin position="20"/>
        <end position="93"/>
    </location>
</feature>
<organism evidence="6 7">
    <name type="scientific">Nothoprocta perdicaria</name>
    <name type="common">Chilean tinamou</name>
    <name type="synonym">Crypturus perdicarius</name>
    <dbReference type="NCBI Taxonomy" id="30464"/>
    <lineage>
        <taxon>Eukaryota</taxon>
        <taxon>Metazoa</taxon>
        <taxon>Chordata</taxon>
        <taxon>Craniata</taxon>
        <taxon>Vertebrata</taxon>
        <taxon>Euteleostomi</taxon>
        <taxon>Archelosauria</taxon>
        <taxon>Archosauria</taxon>
        <taxon>Dinosauria</taxon>
        <taxon>Saurischia</taxon>
        <taxon>Theropoda</taxon>
        <taxon>Coelurosauria</taxon>
        <taxon>Aves</taxon>
        <taxon>Palaeognathae</taxon>
        <taxon>Tinamiformes</taxon>
        <taxon>Tinamidae</taxon>
        <taxon>Nothoprocta</taxon>
    </lineage>
</organism>
<feature type="region of interest" description="Disordered" evidence="4">
    <location>
        <begin position="84"/>
        <end position="124"/>
    </location>
</feature>
<feature type="compositionally biased region" description="Pro residues" evidence="4">
    <location>
        <begin position="109"/>
        <end position="124"/>
    </location>
</feature>
<dbReference type="Gene3D" id="3.30.70.330">
    <property type="match status" value="1"/>
</dbReference>
<dbReference type="InterPro" id="IPR012677">
    <property type="entry name" value="Nucleotide-bd_a/b_plait_sf"/>
</dbReference>
<evidence type="ECO:0000256" key="1">
    <source>
        <dbReference type="ARBA" id="ARBA00022737"/>
    </source>
</evidence>
<dbReference type="Ensembl" id="ENSNPET00000006863.1">
    <property type="protein sequence ID" value="ENSNPEP00000006700.1"/>
    <property type="gene ID" value="ENSNPEG00000005053.1"/>
</dbReference>
<reference evidence="6" key="2">
    <citation type="submission" date="2025-09" db="UniProtKB">
        <authorList>
            <consortium name="Ensembl"/>
        </authorList>
    </citation>
    <scope>IDENTIFICATION</scope>
</reference>
<proteinExistence type="predicted"/>
<reference evidence="6" key="1">
    <citation type="submission" date="2025-08" db="UniProtKB">
        <authorList>
            <consortium name="Ensembl"/>
        </authorList>
    </citation>
    <scope>IDENTIFICATION</scope>
</reference>
<dbReference type="InterPro" id="IPR000504">
    <property type="entry name" value="RRM_dom"/>
</dbReference>
<dbReference type="FunFam" id="3.30.70.330:FF:000198">
    <property type="entry name" value="CUGBP Elav-like family member 6 isoform X3"/>
    <property type="match status" value="1"/>
</dbReference>
<dbReference type="PANTHER" id="PTHR24012">
    <property type="entry name" value="RNA BINDING PROTEIN"/>
    <property type="match status" value="1"/>
</dbReference>
<protein>
    <recommendedName>
        <fullName evidence="5">RRM domain-containing protein</fullName>
    </recommendedName>
</protein>
<evidence type="ECO:0000313" key="6">
    <source>
        <dbReference type="Ensembl" id="ENSNPEP00000006700.1"/>
    </source>
</evidence>
<feature type="compositionally biased region" description="Gly residues" evidence="4">
    <location>
        <begin position="92"/>
        <end position="104"/>
    </location>
</feature>
<dbReference type="Proteomes" id="UP000694420">
    <property type="component" value="Unplaced"/>
</dbReference>
<dbReference type="Pfam" id="PF00076">
    <property type="entry name" value="RRM_1"/>
    <property type="match status" value="1"/>
</dbReference>
<dbReference type="GO" id="GO:0003723">
    <property type="term" value="F:RNA binding"/>
    <property type="evidence" value="ECO:0007669"/>
    <property type="project" value="UniProtKB-UniRule"/>
</dbReference>
<dbReference type="PROSITE" id="PS50102">
    <property type="entry name" value="RRM"/>
    <property type="match status" value="1"/>
</dbReference>
<name>A0A8C7EB09_NOTPE</name>
<accession>A0A8C7EB09</accession>
<dbReference type="SMART" id="SM00360">
    <property type="entry name" value="RRM"/>
    <property type="match status" value="1"/>
</dbReference>
<evidence type="ECO:0000313" key="7">
    <source>
        <dbReference type="Proteomes" id="UP000694420"/>
    </source>
</evidence>
<evidence type="ECO:0000259" key="5">
    <source>
        <dbReference type="PROSITE" id="PS50102"/>
    </source>
</evidence>
<dbReference type="SUPFAM" id="SSF54928">
    <property type="entry name" value="RNA-binding domain, RBD"/>
    <property type="match status" value="1"/>
</dbReference>
<dbReference type="InterPro" id="IPR035979">
    <property type="entry name" value="RBD_domain_sf"/>
</dbReference>